<dbReference type="SUPFAM" id="SSF56112">
    <property type="entry name" value="Protein kinase-like (PK-like)"/>
    <property type="match status" value="1"/>
</dbReference>
<dbReference type="InterPro" id="IPR006597">
    <property type="entry name" value="Sel1-like"/>
</dbReference>
<dbReference type="PROSITE" id="PS50011">
    <property type="entry name" value="PROTEIN_KINASE_DOM"/>
    <property type="match status" value="1"/>
</dbReference>
<evidence type="ECO:0000259" key="1">
    <source>
        <dbReference type="PROSITE" id="PS50011"/>
    </source>
</evidence>
<dbReference type="PROSITE" id="PS00109">
    <property type="entry name" value="PROTEIN_KINASE_TYR"/>
    <property type="match status" value="1"/>
</dbReference>
<dbReference type="InterPro" id="IPR011009">
    <property type="entry name" value="Kinase-like_dom_sf"/>
</dbReference>
<dbReference type="InterPro" id="IPR008266">
    <property type="entry name" value="Tyr_kinase_AS"/>
</dbReference>
<gene>
    <name evidence="2" type="ORF">RirG_242060</name>
</gene>
<evidence type="ECO:0000313" key="2">
    <source>
        <dbReference type="EMBL" id="EXX53632.1"/>
    </source>
</evidence>
<dbReference type="OrthoDB" id="2314748at2759"/>
<sequence length="696" mass="79807">MKMTEIDGAESITDGMIASAADITVSTVVIPFAQFVPLIKDVADILKRIVDLYSTAQHNKKITKLLMERVAAAHSAISILREDDLYTSKHYYNLQRLVQVLQKMKNYADVITQYNKVQKFLGAQTIESSFNNLCKEYELSIQLLNLTLMVDFRVNAEKERKILQDDLKELTKFQEALAESITDANKKMDSACMNITNVDQKVSYIVEKVSAMAITMQSLGDKGANQTKIDSIFHESLLPFDDYEETVIFRGDKLRKYIHVKTKEEFAFKTVEKGHFNMVKNQVTILKKLKDCQNIIHFYGITDGSDKYYLVTEWAEHKNLREYLSGSEPNSAIKVRLGFAYDIAKGLNFLNAVKIVHRDIRSENIVITDRYIAKITNFKVSRGIEAATNNLAVDKECVRHSSPEMLRRGMTGEVMDTKRKYDTKCEVYSFGILLWEIAECRTPYSQYEDFMEITQKVIDGYREPFTPNTGIPERYQELVTSAVDQNPGLRPIFSKMLTALQDIFHSYDAESPASRPVSIKKRVPVRKDTALFNWGSFNYLTIDKAVEEHKKGTMDKSIIYKCFDAYANMGNPKAKYYKAYYISKGWSDLICSQGERYKITANLYKEAADRGDEYPDAQLRYALMAMQGKGVEKDMDVAIEYLLKAANNDHLVAMFNVATYYFANNNNEMGKYYMIMAASKKYEEAINYCKVNNINM</sequence>
<dbReference type="SUPFAM" id="SSF81901">
    <property type="entry name" value="HCP-like"/>
    <property type="match status" value="1"/>
</dbReference>
<dbReference type="SMART" id="SM00219">
    <property type="entry name" value="TyrKc"/>
    <property type="match status" value="1"/>
</dbReference>
<dbReference type="Gene3D" id="1.25.40.10">
    <property type="entry name" value="Tetratricopeptide repeat domain"/>
    <property type="match status" value="1"/>
</dbReference>
<dbReference type="PANTHER" id="PTHR44329">
    <property type="entry name" value="SERINE/THREONINE-PROTEIN KINASE TNNI3K-RELATED"/>
    <property type="match status" value="1"/>
</dbReference>
<comment type="caution">
    <text evidence="2">The sequence shown here is derived from an EMBL/GenBank/DDBJ whole genome shotgun (WGS) entry which is preliminary data.</text>
</comment>
<dbReference type="CDD" id="cd21037">
    <property type="entry name" value="MLKL_NTD"/>
    <property type="match status" value="1"/>
</dbReference>
<dbReference type="InterPro" id="IPR036537">
    <property type="entry name" value="Adaptor_Cbl_N_dom_sf"/>
</dbReference>
<dbReference type="InterPro" id="IPR001245">
    <property type="entry name" value="Ser-Thr/Tyr_kinase_cat_dom"/>
</dbReference>
<dbReference type="GO" id="GO:0004713">
    <property type="term" value="F:protein tyrosine kinase activity"/>
    <property type="evidence" value="ECO:0007669"/>
    <property type="project" value="InterPro"/>
</dbReference>
<dbReference type="InterPro" id="IPR000719">
    <property type="entry name" value="Prot_kinase_dom"/>
</dbReference>
<dbReference type="Pfam" id="PF07714">
    <property type="entry name" value="PK_Tyr_Ser-Thr"/>
    <property type="match status" value="1"/>
</dbReference>
<dbReference type="InterPro" id="IPR059179">
    <property type="entry name" value="MLKL-like_MCAfunc"/>
</dbReference>
<dbReference type="EMBL" id="JEMT01028824">
    <property type="protein sequence ID" value="EXX53632.1"/>
    <property type="molecule type" value="Genomic_DNA"/>
</dbReference>
<organism evidence="2 3">
    <name type="scientific">Rhizophagus irregularis (strain DAOM 197198w)</name>
    <name type="common">Glomus intraradices</name>
    <dbReference type="NCBI Taxonomy" id="1432141"/>
    <lineage>
        <taxon>Eukaryota</taxon>
        <taxon>Fungi</taxon>
        <taxon>Fungi incertae sedis</taxon>
        <taxon>Mucoromycota</taxon>
        <taxon>Glomeromycotina</taxon>
        <taxon>Glomeromycetes</taxon>
        <taxon>Glomerales</taxon>
        <taxon>Glomeraceae</taxon>
        <taxon>Rhizophagus</taxon>
    </lineage>
</organism>
<dbReference type="HOGENOM" id="CLU_000288_102_3_1"/>
<dbReference type="GO" id="GO:0004674">
    <property type="term" value="F:protein serine/threonine kinase activity"/>
    <property type="evidence" value="ECO:0007669"/>
    <property type="project" value="TreeGrafter"/>
</dbReference>
<dbReference type="Gene3D" id="1.20.930.20">
    <property type="entry name" value="Adaptor protein Cbl, N-terminal domain"/>
    <property type="match status" value="1"/>
</dbReference>
<protein>
    <submittedName>
        <fullName evidence="2">Bck1p</fullName>
    </submittedName>
</protein>
<accession>A0A015I8Y6</accession>
<keyword evidence="3" id="KW-1185">Reference proteome</keyword>
<name>A0A015I8Y6_RHIIW</name>
<dbReference type="GO" id="GO:0005524">
    <property type="term" value="F:ATP binding"/>
    <property type="evidence" value="ECO:0007669"/>
    <property type="project" value="InterPro"/>
</dbReference>
<dbReference type="Gene3D" id="1.10.510.10">
    <property type="entry name" value="Transferase(Phosphotransferase) domain 1"/>
    <property type="match status" value="1"/>
</dbReference>
<evidence type="ECO:0000313" key="3">
    <source>
        <dbReference type="Proteomes" id="UP000022910"/>
    </source>
</evidence>
<dbReference type="InterPro" id="IPR011990">
    <property type="entry name" value="TPR-like_helical_dom_sf"/>
</dbReference>
<reference evidence="2 3" key="1">
    <citation type="submission" date="2014-02" db="EMBL/GenBank/DDBJ databases">
        <title>Single nucleus genome sequencing reveals high similarity among nuclei of an endomycorrhizal fungus.</title>
        <authorList>
            <person name="Lin K."/>
            <person name="Geurts R."/>
            <person name="Zhang Z."/>
            <person name="Limpens E."/>
            <person name="Saunders D.G."/>
            <person name="Mu D."/>
            <person name="Pang E."/>
            <person name="Cao H."/>
            <person name="Cha H."/>
            <person name="Lin T."/>
            <person name="Zhou Q."/>
            <person name="Shang Y."/>
            <person name="Li Y."/>
            <person name="Ivanov S."/>
            <person name="Sharma T."/>
            <person name="Velzen R.V."/>
            <person name="Ruijter N.D."/>
            <person name="Aanen D.K."/>
            <person name="Win J."/>
            <person name="Kamoun S."/>
            <person name="Bisseling T."/>
            <person name="Huang S."/>
        </authorList>
    </citation>
    <scope>NUCLEOTIDE SEQUENCE [LARGE SCALE GENOMIC DNA]</scope>
    <source>
        <strain evidence="3">DAOM197198w</strain>
    </source>
</reference>
<feature type="domain" description="Protein kinase" evidence="1">
    <location>
        <begin position="234"/>
        <end position="504"/>
    </location>
</feature>
<dbReference type="InterPro" id="IPR020635">
    <property type="entry name" value="Tyr_kinase_cat_dom"/>
</dbReference>
<dbReference type="GO" id="GO:0007166">
    <property type="term" value="P:cell surface receptor signaling pathway"/>
    <property type="evidence" value="ECO:0007669"/>
    <property type="project" value="InterPro"/>
</dbReference>
<dbReference type="AlphaFoldDB" id="A0A015I8Y6"/>
<dbReference type="SMART" id="SM00671">
    <property type="entry name" value="SEL1"/>
    <property type="match status" value="2"/>
</dbReference>
<dbReference type="STRING" id="1432141.A0A015I8Y6"/>
<proteinExistence type="predicted"/>
<dbReference type="Proteomes" id="UP000022910">
    <property type="component" value="Unassembled WGS sequence"/>
</dbReference>
<dbReference type="InterPro" id="IPR051681">
    <property type="entry name" value="Ser/Thr_Kinases-Pseudokinases"/>
</dbReference>